<dbReference type="PANTHER" id="PTHR43031">
    <property type="entry name" value="FAD-DEPENDENT OXIDOREDUCTASE"/>
    <property type="match status" value="1"/>
</dbReference>
<dbReference type="Gene3D" id="3.40.250.10">
    <property type="entry name" value="Rhodanese-like domain"/>
    <property type="match status" value="1"/>
</dbReference>
<dbReference type="PROSITE" id="PS50206">
    <property type="entry name" value="RHODANESE_3"/>
    <property type="match status" value="1"/>
</dbReference>
<dbReference type="Proteomes" id="UP000218267">
    <property type="component" value="Chromosome"/>
</dbReference>
<proteinExistence type="predicted"/>
<dbReference type="AlphaFoldDB" id="A0A1Y1CK19"/>
<accession>A0A1Y1CK19</accession>
<reference evidence="2 3" key="1">
    <citation type="journal article" date="2018" name="Mar. Genomics">
        <title>Complete genome sequence of Marinifilaceae bacterium strain SPP2, isolated from the Antarctic marine sediment.</title>
        <authorList>
            <person name="Watanabe M."/>
            <person name="Kojima H."/>
            <person name="Fukui M."/>
        </authorList>
    </citation>
    <scope>NUCLEOTIDE SEQUENCE [LARGE SCALE GENOMIC DNA]</scope>
    <source>
        <strain evidence="2 3">SPP2</strain>
    </source>
</reference>
<evidence type="ECO:0000313" key="2">
    <source>
        <dbReference type="EMBL" id="BAX80332.1"/>
    </source>
</evidence>
<protein>
    <recommendedName>
        <fullName evidence="1">Rhodanese domain-containing protein</fullName>
    </recommendedName>
</protein>
<evidence type="ECO:0000259" key="1">
    <source>
        <dbReference type="PROSITE" id="PS50206"/>
    </source>
</evidence>
<dbReference type="SUPFAM" id="SSF52821">
    <property type="entry name" value="Rhodanese/Cell cycle control phosphatase"/>
    <property type="match status" value="1"/>
</dbReference>
<dbReference type="EMBL" id="AP018042">
    <property type="protein sequence ID" value="BAX80332.1"/>
    <property type="molecule type" value="Genomic_DNA"/>
</dbReference>
<evidence type="ECO:0000313" key="3">
    <source>
        <dbReference type="Proteomes" id="UP000218267"/>
    </source>
</evidence>
<dbReference type="InterPro" id="IPR036873">
    <property type="entry name" value="Rhodanese-like_dom_sf"/>
</dbReference>
<dbReference type="PANTHER" id="PTHR43031:SF1">
    <property type="entry name" value="PYRIDINE NUCLEOTIDE-DISULPHIDE OXIDOREDUCTASE"/>
    <property type="match status" value="1"/>
</dbReference>
<dbReference type="Pfam" id="PF00581">
    <property type="entry name" value="Rhodanese"/>
    <property type="match status" value="1"/>
</dbReference>
<dbReference type="SMART" id="SM00450">
    <property type="entry name" value="RHOD"/>
    <property type="match status" value="1"/>
</dbReference>
<keyword evidence="3" id="KW-1185">Reference proteome</keyword>
<sequence>MSNLNIRNMIFFKNNDNGPKTSYTPLELMTEMAKRDDILLIDVRETNELAKAGIENAMHIPMGEIQDRLPLLPKDKDMVIFCHLGFRSKQVRNYLHKVGYHRAANLKGGLNRWNREMKKNQSQLAEVE</sequence>
<organism evidence="2 3">
    <name type="scientific">Labilibaculum antarcticum</name>
    <dbReference type="NCBI Taxonomy" id="1717717"/>
    <lineage>
        <taxon>Bacteria</taxon>
        <taxon>Pseudomonadati</taxon>
        <taxon>Bacteroidota</taxon>
        <taxon>Bacteroidia</taxon>
        <taxon>Marinilabiliales</taxon>
        <taxon>Marinifilaceae</taxon>
        <taxon>Labilibaculum</taxon>
    </lineage>
</organism>
<gene>
    <name evidence="2" type="ORF">ALGA_1974</name>
</gene>
<reference evidence="3" key="2">
    <citation type="journal article" date="2020" name="Antonie Van Leeuwenhoek">
        <title>Labilibaculum antarcticum sp. nov., a novel facultative anaerobic, psychrotorelant bacterium isolated from marine sediment of Antarctica.</title>
        <authorList>
            <person name="Watanabe M."/>
            <person name="Kojima H."/>
            <person name="Fukui M."/>
        </authorList>
    </citation>
    <scope>NUCLEOTIDE SEQUENCE [LARGE SCALE GENOMIC DNA]</scope>
    <source>
        <strain evidence="3">SPP2</strain>
    </source>
</reference>
<name>A0A1Y1CK19_9BACT</name>
<dbReference type="InterPro" id="IPR050229">
    <property type="entry name" value="GlpE_sulfurtransferase"/>
</dbReference>
<dbReference type="OrthoDB" id="1450994at2"/>
<dbReference type="InterPro" id="IPR001763">
    <property type="entry name" value="Rhodanese-like_dom"/>
</dbReference>
<feature type="domain" description="Rhodanese" evidence="1">
    <location>
        <begin position="34"/>
        <end position="122"/>
    </location>
</feature>
<dbReference type="KEGG" id="mbas:ALGA_1974"/>